<dbReference type="PANTHER" id="PTHR10366:SF562">
    <property type="entry name" value="ALDEHYDE REDUCTASE II (AFU_ORTHOLOGUE AFUA_1G11360)"/>
    <property type="match status" value="1"/>
</dbReference>
<proteinExistence type="inferred from homology"/>
<dbReference type="Proteomes" id="UP001365128">
    <property type="component" value="Unassembled WGS sequence"/>
</dbReference>
<evidence type="ECO:0000313" key="4">
    <source>
        <dbReference type="EMBL" id="KAK7540371.1"/>
    </source>
</evidence>
<dbReference type="Gene3D" id="3.40.50.720">
    <property type="entry name" value="NAD(P)-binding Rossmann-like Domain"/>
    <property type="match status" value="1"/>
</dbReference>
<dbReference type="InterPro" id="IPR036291">
    <property type="entry name" value="NAD(P)-bd_dom_sf"/>
</dbReference>
<dbReference type="InterPro" id="IPR001509">
    <property type="entry name" value="Epimerase_deHydtase"/>
</dbReference>
<evidence type="ECO:0000256" key="1">
    <source>
        <dbReference type="ARBA" id="ARBA00023002"/>
    </source>
</evidence>
<organism evidence="4 5">
    <name type="scientific">Phyllosticta citricarpa</name>
    <dbReference type="NCBI Taxonomy" id="55181"/>
    <lineage>
        <taxon>Eukaryota</taxon>
        <taxon>Fungi</taxon>
        <taxon>Dikarya</taxon>
        <taxon>Ascomycota</taxon>
        <taxon>Pezizomycotina</taxon>
        <taxon>Dothideomycetes</taxon>
        <taxon>Dothideomycetes incertae sedis</taxon>
        <taxon>Botryosphaeriales</taxon>
        <taxon>Phyllostictaceae</taxon>
        <taxon>Phyllosticta</taxon>
    </lineage>
</organism>
<dbReference type="SUPFAM" id="SSF51735">
    <property type="entry name" value="NAD(P)-binding Rossmann-fold domains"/>
    <property type="match status" value="1"/>
</dbReference>
<dbReference type="Pfam" id="PF01370">
    <property type="entry name" value="Epimerase"/>
    <property type="match status" value="1"/>
</dbReference>
<dbReference type="InterPro" id="IPR050425">
    <property type="entry name" value="NAD(P)_dehydrat-like"/>
</dbReference>
<evidence type="ECO:0000313" key="5">
    <source>
        <dbReference type="Proteomes" id="UP001365128"/>
    </source>
</evidence>
<comment type="similarity">
    <text evidence="2">Belongs to the NAD(P)-dependent epimerase/dehydratase family. Dihydroflavonol-4-reductase subfamily.</text>
</comment>
<keyword evidence="1" id="KW-0560">Oxidoreductase</keyword>
<gene>
    <name evidence="4" type="ORF">IWX46DRAFT_582690</name>
</gene>
<reference evidence="4 5" key="1">
    <citation type="submission" date="2024-04" db="EMBL/GenBank/DDBJ databases">
        <title>Phyllosticta paracitricarpa is synonymous to the EU quarantine fungus P. citricarpa based on phylogenomic analyses.</title>
        <authorList>
            <consortium name="Lawrence Berkeley National Laboratory"/>
            <person name="Van Ingen-Buijs V.A."/>
            <person name="Van Westerhoven A.C."/>
            <person name="Haridas S."/>
            <person name="Skiadas P."/>
            <person name="Martin F."/>
            <person name="Groenewald J.Z."/>
            <person name="Crous P.W."/>
            <person name="Seidl M.F."/>
        </authorList>
    </citation>
    <scope>NUCLEOTIDE SEQUENCE [LARGE SCALE GENOMIC DNA]</scope>
    <source>
        <strain evidence="4 5">CBS 122670</strain>
    </source>
</reference>
<name>A0ABR1LYW0_9PEZI</name>
<evidence type="ECO:0000256" key="2">
    <source>
        <dbReference type="ARBA" id="ARBA00023445"/>
    </source>
</evidence>
<accession>A0ABR1LYW0</accession>
<sequence length="323" mass="35260">MAGELIFVTGAAGFVGAHAVEAALEAGYRVRGSVRREAQAEQLRNYFNSKAAEFVIVRDITKPGAYDGVLEGVDYIFHVASPLPAQTKNYKKDVIEPAVLGTTTILEAASKIPSVKKVVLTGSVIDLVPMSFITKGGVVVEDPKEEVTANADDEFENPFLAYRASKVLAQQAAHKFMAEKKPHFSLASIHPVTILGRNLLQTSPDDVSGTNADLWYSLIGPKQTIPGSFWVHVRDVADLHVKALRPDLPSGEKFLASAGSLDWDEVRAFVKERYPLVQQGEAEGPRVLPIDASKAERVLGMKWRNWQEAVTEVVDQQLGLSKL</sequence>
<dbReference type="EMBL" id="JBBPDW010000026">
    <property type="protein sequence ID" value="KAK7540371.1"/>
    <property type="molecule type" value="Genomic_DNA"/>
</dbReference>
<dbReference type="PANTHER" id="PTHR10366">
    <property type="entry name" value="NAD DEPENDENT EPIMERASE/DEHYDRATASE"/>
    <property type="match status" value="1"/>
</dbReference>
<evidence type="ECO:0000259" key="3">
    <source>
        <dbReference type="Pfam" id="PF01370"/>
    </source>
</evidence>
<feature type="domain" description="NAD-dependent epimerase/dehydratase" evidence="3">
    <location>
        <begin position="6"/>
        <end position="246"/>
    </location>
</feature>
<protein>
    <submittedName>
        <fullName evidence="4">3-beta hydroxysteroid dehydrogenase/isomerase</fullName>
    </submittedName>
</protein>
<comment type="caution">
    <text evidence="4">The sequence shown here is derived from an EMBL/GenBank/DDBJ whole genome shotgun (WGS) entry which is preliminary data.</text>
</comment>
<keyword evidence="5" id="KW-1185">Reference proteome</keyword>